<protein>
    <submittedName>
        <fullName evidence="1">Uncharacterized protein</fullName>
    </submittedName>
</protein>
<gene>
    <name evidence="1" type="ORF">RRG08_018615</name>
</gene>
<name>A0AAE1E414_9GAST</name>
<accession>A0AAE1E414</accession>
<evidence type="ECO:0000313" key="2">
    <source>
        <dbReference type="Proteomes" id="UP001283361"/>
    </source>
</evidence>
<proteinExistence type="predicted"/>
<reference evidence="1" key="1">
    <citation type="journal article" date="2023" name="G3 (Bethesda)">
        <title>A reference genome for the long-term kleptoplast-retaining sea slug Elysia crispata morphotype clarki.</title>
        <authorList>
            <person name="Eastman K.E."/>
            <person name="Pendleton A.L."/>
            <person name="Shaikh M.A."/>
            <person name="Suttiyut T."/>
            <person name="Ogas R."/>
            <person name="Tomko P."/>
            <person name="Gavelis G."/>
            <person name="Widhalm J.R."/>
            <person name="Wisecaver J.H."/>
        </authorList>
    </citation>
    <scope>NUCLEOTIDE SEQUENCE</scope>
    <source>
        <strain evidence="1">ECLA1</strain>
    </source>
</reference>
<dbReference type="Proteomes" id="UP001283361">
    <property type="component" value="Unassembled WGS sequence"/>
</dbReference>
<dbReference type="AlphaFoldDB" id="A0AAE1E414"/>
<sequence>MGRITIGSKFEDEKCRTHTGKSLSYPDGGVLRVALSLKMRMWELILAETSVIKMGTACVRELSGPYIHSPHVSYAPMSSLNWRLQEIPSRVAFLSTRAASFRVTPESGTVFTKGPFRLRLESYRIPANE</sequence>
<dbReference type="EMBL" id="JAWDGP010001246">
    <property type="protein sequence ID" value="KAK3793441.1"/>
    <property type="molecule type" value="Genomic_DNA"/>
</dbReference>
<comment type="caution">
    <text evidence="1">The sequence shown here is derived from an EMBL/GenBank/DDBJ whole genome shotgun (WGS) entry which is preliminary data.</text>
</comment>
<evidence type="ECO:0000313" key="1">
    <source>
        <dbReference type="EMBL" id="KAK3793441.1"/>
    </source>
</evidence>
<organism evidence="1 2">
    <name type="scientific">Elysia crispata</name>
    <name type="common">lettuce slug</name>
    <dbReference type="NCBI Taxonomy" id="231223"/>
    <lineage>
        <taxon>Eukaryota</taxon>
        <taxon>Metazoa</taxon>
        <taxon>Spiralia</taxon>
        <taxon>Lophotrochozoa</taxon>
        <taxon>Mollusca</taxon>
        <taxon>Gastropoda</taxon>
        <taxon>Heterobranchia</taxon>
        <taxon>Euthyneura</taxon>
        <taxon>Panpulmonata</taxon>
        <taxon>Sacoglossa</taxon>
        <taxon>Placobranchoidea</taxon>
        <taxon>Plakobranchidae</taxon>
        <taxon>Elysia</taxon>
    </lineage>
</organism>
<keyword evidence="2" id="KW-1185">Reference proteome</keyword>